<dbReference type="PANTHER" id="PTHR11748">
    <property type="entry name" value="D-LACTATE DEHYDROGENASE"/>
    <property type="match status" value="1"/>
</dbReference>
<dbReference type="InterPro" id="IPR016166">
    <property type="entry name" value="FAD-bd_PCMH"/>
</dbReference>
<keyword evidence="3" id="KW-0274">FAD</keyword>
<dbReference type="Gene3D" id="3.30.465.10">
    <property type="match status" value="1"/>
</dbReference>
<dbReference type="InterPro" id="IPR016169">
    <property type="entry name" value="FAD-bd_PCMH_sub2"/>
</dbReference>
<dbReference type="Pfam" id="PF02913">
    <property type="entry name" value="FAD-oxidase_C"/>
    <property type="match status" value="1"/>
</dbReference>
<dbReference type="EMBL" id="FUYB01000020">
    <property type="protein sequence ID" value="SKA91161.1"/>
    <property type="molecule type" value="Genomic_DNA"/>
</dbReference>
<keyword evidence="4" id="KW-0560">Oxidoreductase</keyword>
<gene>
    <name evidence="6" type="ORF">SAMN02745130_03216</name>
</gene>
<organism evidence="6 7">
    <name type="scientific">Thiothrix eikelboomii</name>
    <dbReference type="NCBI Taxonomy" id="92487"/>
    <lineage>
        <taxon>Bacteria</taxon>
        <taxon>Pseudomonadati</taxon>
        <taxon>Pseudomonadota</taxon>
        <taxon>Gammaproteobacteria</taxon>
        <taxon>Thiotrichales</taxon>
        <taxon>Thiotrichaceae</taxon>
        <taxon>Thiothrix</taxon>
    </lineage>
</organism>
<dbReference type="InterPro" id="IPR036318">
    <property type="entry name" value="FAD-bd_PCMH-like_sf"/>
</dbReference>
<evidence type="ECO:0000256" key="1">
    <source>
        <dbReference type="ARBA" id="ARBA00001974"/>
    </source>
</evidence>
<dbReference type="Proteomes" id="UP000190460">
    <property type="component" value="Unassembled WGS sequence"/>
</dbReference>
<feature type="domain" description="FAD-binding PCMH-type" evidence="5">
    <location>
        <begin position="1"/>
        <end position="171"/>
    </location>
</feature>
<evidence type="ECO:0000256" key="3">
    <source>
        <dbReference type="ARBA" id="ARBA00022827"/>
    </source>
</evidence>
<dbReference type="InterPro" id="IPR006094">
    <property type="entry name" value="Oxid_FAD_bind_N"/>
</dbReference>
<dbReference type="SUPFAM" id="SSF56176">
    <property type="entry name" value="FAD-binding/transporter-associated domain-like"/>
    <property type="match status" value="1"/>
</dbReference>
<dbReference type="InterPro" id="IPR016164">
    <property type="entry name" value="FAD-linked_Oxase-like_C"/>
</dbReference>
<evidence type="ECO:0000313" key="7">
    <source>
        <dbReference type="Proteomes" id="UP000190460"/>
    </source>
</evidence>
<protein>
    <submittedName>
        <fullName evidence="6">Glycolate oxidase FAD binding subunit</fullName>
    </submittedName>
</protein>
<keyword evidence="2" id="KW-0285">Flavoprotein</keyword>
<evidence type="ECO:0000256" key="4">
    <source>
        <dbReference type="ARBA" id="ARBA00023002"/>
    </source>
</evidence>
<dbReference type="PANTHER" id="PTHR11748:SF103">
    <property type="entry name" value="GLYCOLATE OXIDASE SUBUNIT GLCE"/>
    <property type="match status" value="1"/>
</dbReference>
<dbReference type="SUPFAM" id="SSF55103">
    <property type="entry name" value="FAD-linked oxidases, C-terminal domain"/>
    <property type="match status" value="1"/>
</dbReference>
<comment type="cofactor">
    <cofactor evidence="1">
        <name>FAD</name>
        <dbReference type="ChEBI" id="CHEBI:57692"/>
    </cofactor>
</comment>
<evidence type="ECO:0000256" key="2">
    <source>
        <dbReference type="ARBA" id="ARBA00022630"/>
    </source>
</evidence>
<dbReference type="NCBIfam" id="NF008439">
    <property type="entry name" value="PRK11282.1"/>
    <property type="match status" value="1"/>
</dbReference>
<keyword evidence="7" id="KW-1185">Reference proteome</keyword>
<dbReference type="Pfam" id="PF01565">
    <property type="entry name" value="FAD_binding_4"/>
    <property type="match status" value="1"/>
</dbReference>
<reference evidence="7" key="1">
    <citation type="submission" date="2017-02" db="EMBL/GenBank/DDBJ databases">
        <authorList>
            <person name="Varghese N."/>
            <person name="Submissions S."/>
        </authorList>
    </citation>
    <scope>NUCLEOTIDE SEQUENCE [LARGE SCALE GENOMIC DNA]</scope>
    <source>
        <strain evidence="7">ATCC 49788</strain>
    </source>
</reference>
<proteinExistence type="predicted"/>
<dbReference type="InterPro" id="IPR004113">
    <property type="entry name" value="FAD-bd_oxidored_4_C"/>
</dbReference>
<evidence type="ECO:0000259" key="5">
    <source>
        <dbReference type="PROSITE" id="PS51387"/>
    </source>
</evidence>
<accession>A0A1T4XPV7</accession>
<evidence type="ECO:0000313" key="6">
    <source>
        <dbReference type="EMBL" id="SKA91161.1"/>
    </source>
</evidence>
<dbReference type="GO" id="GO:0071949">
    <property type="term" value="F:FAD binding"/>
    <property type="evidence" value="ECO:0007669"/>
    <property type="project" value="InterPro"/>
</dbReference>
<dbReference type="AlphaFoldDB" id="A0A1T4XPV7"/>
<name>A0A1T4XPV7_9GAMM</name>
<dbReference type="STRING" id="92487.SAMN02745130_03216"/>
<dbReference type="RefSeq" id="WP_078923660.1">
    <property type="nucleotide sequence ID" value="NZ_FUYB01000020.1"/>
</dbReference>
<dbReference type="PROSITE" id="PS51387">
    <property type="entry name" value="FAD_PCMH"/>
    <property type="match status" value="1"/>
</dbReference>
<dbReference type="OrthoDB" id="9811557at2"/>
<dbReference type="GO" id="GO:0016491">
    <property type="term" value="F:oxidoreductase activity"/>
    <property type="evidence" value="ECO:0007669"/>
    <property type="project" value="UniProtKB-KW"/>
</dbReference>
<sequence>MSEDLSQALQAQVQAAYAQGRTLDIQAGKSKTWYGNPTEGEILAVAGHSGILNYEPSELVITARAGTRLTELEATLAAHGQCLAFEPPHFAETATLGGTIASNFSGPARPYLGAARDFVLGCKLINGQGEILQFGGQVMKNVAGYDVSRLMAGALGTLGVLLELSLRVIPKPETELTLVNTLSTTDMLQQANHSARLPLPLSGFAYLDGQAYIRLSGTEGAVKQASAFIGGTALAAGTNFWLSLREQQLAFFQTTEPLWRLSLPADTGVLELAGSTLYDWGGAQRWLVSNLDALQIRNTVAEYGGHATLFRRSSEPTPVSPSVFQSLTPELMHYHRQLKQAFDPKGLFNPNRLYLGL</sequence>